<dbReference type="GO" id="GO:0008270">
    <property type="term" value="F:zinc ion binding"/>
    <property type="evidence" value="ECO:0007669"/>
    <property type="project" value="UniProtKB-KW"/>
</dbReference>
<name>A0A381T6J4_9ZZZZ</name>
<sequence>MNSREREEFREVILGEIESQKHQIESLLKSIKPIAPDNAIGRLTRMEAIGSKGVSEASLSSAQRKLARLETALNKIENPEFGVCIRCSSPIPKGRMILMPESVTCVACAEIKKGSMGRL</sequence>
<dbReference type="PROSITE" id="PS51128">
    <property type="entry name" value="ZF_DKSA_2"/>
    <property type="match status" value="1"/>
</dbReference>
<evidence type="ECO:0000256" key="3">
    <source>
        <dbReference type="ARBA" id="ARBA00022833"/>
    </source>
</evidence>
<dbReference type="PANTHER" id="PTHR33823:SF4">
    <property type="entry name" value="GENERAL STRESS PROTEIN 16O"/>
    <property type="match status" value="1"/>
</dbReference>
<evidence type="ECO:0000313" key="5">
    <source>
        <dbReference type="EMBL" id="SVA11816.1"/>
    </source>
</evidence>
<dbReference type="SUPFAM" id="SSF57716">
    <property type="entry name" value="Glucocorticoid receptor-like (DNA-binding domain)"/>
    <property type="match status" value="1"/>
</dbReference>
<dbReference type="PANTHER" id="PTHR33823">
    <property type="entry name" value="RNA POLYMERASE-BINDING TRANSCRIPTION FACTOR DKSA-RELATED"/>
    <property type="match status" value="1"/>
</dbReference>
<evidence type="ECO:0000259" key="4">
    <source>
        <dbReference type="Pfam" id="PF01258"/>
    </source>
</evidence>
<keyword evidence="3" id="KW-0862">Zinc</keyword>
<organism evidence="5">
    <name type="scientific">marine metagenome</name>
    <dbReference type="NCBI Taxonomy" id="408172"/>
    <lineage>
        <taxon>unclassified sequences</taxon>
        <taxon>metagenomes</taxon>
        <taxon>ecological metagenomes</taxon>
    </lineage>
</organism>
<dbReference type="Pfam" id="PF01258">
    <property type="entry name" value="zf-dskA_traR"/>
    <property type="match status" value="1"/>
</dbReference>
<keyword evidence="1" id="KW-0479">Metal-binding</keyword>
<reference evidence="5" key="1">
    <citation type="submission" date="2018-05" db="EMBL/GenBank/DDBJ databases">
        <authorList>
            <person name="Lanie J.A."/>
            <person name="Ng W.-L."/>
            <person name="Kazmierczak K.M."/>
            <person name="Andrzejewski T.M."/>
            <person name="Davidsen T.M."/>
            <person name="Wayne K.J."/>
            <person name="Tettelin H."/>
            <person name="Glass J.I."/>
            <person name="Rusch D."/>
            <person name="Podicherti R."/>
            <person name="Tsui H.-C.T."/>
            <person name="Winkler M.E."/>
        </authorList>
    </citation>
    <scope>NUCLEOTIDE SEQUENCE</scope>
</reference>
<evidence type="ECO:0000256" key="1">
    <source>
        <dbReference type="ARBA" id="ARBA00022723"/>
    </source>
</evidence>
<accession>A0A381T6J4</accession>
<dbReference type="Gene3D" id="1.20.120.910">
    <property type="entry name" value="DksA, coiled-coil domain"/>
    <property type="match status" value="1"/>
</dbReference>
<dbReference type="InterPro" id="IPR000962">
    <property type="entry name" value="Znf_DskA_TraR"/>
</dbReference>
<evidence type="ECO:0000256" key="2">
    <source>
        <dbReference type="ARBA" id="ARBA00022771"/>
    </source>
</evidence>
<feature type="domain" description="Zinc finger DksA/TraR C4-type" evidence="4">
    <location>
        <begin position="80"/>
        <end position="111"/>
    </location>
</feature>
<dbReference type="EMBL" id="UINC01004103">
    <property type="protein sequence ID" value="SVA11816.1"/>
    <property type="molecule type" value="Genomic_DNA"/>
</dbReference>
<protein>
    <recommendedName>
        <fullName evidence="4">Zinc finger DksA/TraR C4-type domain-containing protein</fullName>
    </recommendedName>
</protein>
<dbReference type="AlphaFoldDB" id="A0A381T6J4"/>
<proteinExistence type="predicted"/>
<gene>
    <name evidence="5" type="ORF">METZ01_LOCUS64670</name>
</gene>
<keyword evidence="2" id="KW-0863">Zinc-finger</keyword>